<organism evidence="4 5">
    <name type="scientific">Apiosordaria backusii</name>
    <dbReference type="NCBI Taxonomy" id="314023"/>
    <lineage>
        <taxon>Eukaryota</taxon>
        <taxon>Fungi</taxon>
        <taxon>Dikarya</taxon>
        <taxon>Ascomycota</taxon>
        <taxon>Pezizomycotina</taxon>
        <taxon>Sordariomycetes</taxon>
        <taxon>Sordariomycetidae</taxon>
        <taxon>Sordariales</taxon>
        <taxon>Lasiosphaeriaceae</taxon>
        <taxon>Apiosordaria</taxon>
    </lineage>
</organism>
<dbReference type="GO" id="GO:0005524">
    <property type="term" value="F:ATP binding"/>
    <property type="evidence" value="ECO:0007669"/>
    <property type="project" value="InterPro"/>
</dbReference>
<dbReference type="AlphaFoldDB" id="A0AA40BN27"/>
<name>A0AA40BN27_9PEZI</name>
<feature type="compositionally biased region" description="Basic and acidic residues" evidence="2">
    <location>
        <begin position="545"/>
        <end position="559"/>
    </location>
</feature>
<protein>
    <recommendedName>
        <fullName evidence="3">MutL C-terminal dimerisation domain-containing protein</fullName>
    </recommendedName>
</protein>
<evidence type="ECO:0000256" key="2">
    <source>
        <dbReference type="SAM" id="MobiDB-lite"/>
    </source>
</evidence>
<evidence type="ECO:0000313" key="5">
    <source>
        <dbReference type="Proteomes" id="UP001172159"/>
    </source>
</evidence>
<dbReference type="InterPro" id="IPR014790">
    <property type="entry name" value="MutL_C"/>
</dbReference>
<dbReference type="GO" id="GO:0140664">
    <property type="term" value="F:ATP-dependent DNA damage sensor activity"/>
    <property type="evidence" value="ECO:0007669"/>
    <property type="project" value="InterPro"/>
</dbReference>
<feature type="region of interest" description="Disordered" evidence="2">
    <location>
        <begin position="444"/>
        <end position="480"/>
    </location>
</feature>
<dbReference type="InterPro" id="IPR038973">
    <property type="entry name" value="MutL/Mlh/Pms-like"/>
</dbReference>
<dbReference type="SMART" id="SM00853">
    <property type="entry name" value="MutL_C"/>
    <property type="match status" value="1"/>
</dbReference>
<dbReference type="Proteomes" id="UP001172159">
    <property type="component" value="Unassembled WGS sequence"/>
</dbReference>
<evidence type="ECO:0000256" key="1">
    <source>
        <dbReference type="ARBA" id="ARBA00006082"/>
    </source>
</evidence>
<feature type="region of interest" description="Disordered" evidence="2">
    <location>
        <begin position="539"/>
        <end position="564"/>
    </location>
</feature>
<dbReference type="PANTHER" id="PTHR10073:SF47">
    <property type="entry name" value="DNA MISMATCH REPAIR PROTEIN MLH3"/>
    <property type="match status" value="1"/>
</dbReference>
<proteinExistence type="inferred from homology"/>
<dbReference type="GO" id="GO:0016887">
    <property type="term" value="F:ATP hydrolysis activity"/>
    <property type="evidence" value="ECO:0007669"/>
    <property type="project" value="InterPro"/>
</dbReference>
<dbReference type="GO" id="GO:0006298">
    <property type="term" value="P:mismatch repair"/>
    <property type="evidence" value="ECO:0007669"/>
    <property type="project" value="InterPro"/>
</dbReference>
<keyword evidence="5" id="KW-1185">Reference proteome</keyword>
<dbReference type="InterPro" id="IPR036890">
    <property type="entry name" value="HATPase_C_sf"/>
</dbReference>
<sequence>MSIQQLPGDVVAQIKSSTIITSLNNAVCGLVRNSLDAGSSKINISVDYSRGNCSVEDNGVGIPPSNFYEGGGLGQLHYTSKHPPVTDCHGKHGEFLASLGALSLLTVTSHHRDYRSHNSLTIHKSNVVARNIPALPSQRILGFTSGTHVVVRDLFGSMPVRVKQRASEVERLGTARYFDHLIHEAVGLLLAWPGEVAINIQDSIARRAVSLHTSAITDKDRHERQSARDILLRTPKLLSAASLVEQETSKSWVSIGATAPGITVRGCVSLEPAATKRVQFIALGIQPFLNEGHSNFLYDEVNNVFANSSFGTIEEVGVDDDGRPQKMAGFTRKELKPRKGVDRWPMFFIQIILDGEMHGVDAGDFFDERRPNLSIIVDLLQVMAYEFLKKHMFRPRSVHAIERLKAGKVSTSDLSFKGNQPAVTGFPSTETAAKLTTSSVSIHKRVSQHSGIRGSGARSASPFSSWSKTKPAAKPHAELKRTVSSPLIHAMSRTSLTDIPSVVSRESEMVAQRQTPVFCTSGKITRNPFEAKRATHLLSNLDSDQEPRGHADTEGDDPNKPMIWVDPATKIKSIIDPRTDFAMKPKLNTNKRPRLEEARGSAGLRHWKPGTTNRSQSFFLPTEQPIPRLPQESDTLGCERGERDCHGLGKIALENDSNSISTALEGRITKETLRKAEVVSQVDEKFVLVKISNRDTTSQTEDVDDAPLLVIIDQHAADERYRVESLLQEYFVIDPVDNRNLVAATTNLDKSLFFDLSKQEGELLARFKRHFTYWGVFYEVTTQDQAGRSVQASRVTVEVQALPPSISERCRLEPRLLIELLRNEIWKLHENPSRQAGKVSRLPIDDEADHQWFARFHNCPEGIIELINSRACRSAIMFNDVLTTAQCSELVQKLAACAFPFQCAHGRPSMVPLVHLGPSNGIGSFGMGEEKKGKKRLLRGIRKWKDSMNRTSEN</sequence>
<comment type="caution">
    <text evidence="4">The sequence shown here is derived from an EMBL/GenBank/DDBJ whole genome shotgun (WGS) entry which is preliminary data.</text>
</comment>
<feature type="domain" description="MutL C-terminal dimerisation" evidence="3">
    <location>
        <begin position="678"/>
        <end position="882"/>
    </location>
</feature>
<comment type="similarity">
    <text evidence="1">Belongs to the DNA mismatch repair MutL/HexB family.</text>
</comment>
<dbReference type="SUPFAM" id="SSF55874">
    <property type="entry name" value="ATPase domain of HSP90 chaperone/DNA topoisomerase II/histidine kinase"/>
    <property type="match status" value="1"/>
</dbReference>
<dbReference type="Gene3D" id="3.30.565.10">
    <property type="entry name" value="Histidine kinase-like ATPase, C-terminal domain"/>
    <property type="match status" value="1"/>
</dbReference>
<gene>
    <name evidence="4" type="ORF">B0T21DRAFT_364767</name>
</gene>
<dbReference type="Gene3D" id="3.30.1540.20">
    <property type="entry name" value="MutL, C-terminal domain, dimerisation subdomain"/>
    <property type="match status" value="2"/>
</dbReference>
<accession>A0AA40BN27</accession>
<feature type="compositionally biased region" description="Low complexity" evidence="2">
    <location>
        <begin position="450"/>
        <end position="461"/>
    </location>
</feature>
<dbReference type="InterPro" id="IPR042120">
    <property type="entry name" value="MutL_C_dimsub"/>
</dbReference>
<dbReference type="EMBL" id="JAUKTV010000005">
    <property type="protein sequence ID" value="KAK0737265.1"/>
    <property type="molecule type" value="Genomic_DNA"/>
</dbReference>
<dbReference type="PANTHER" id="PTHR10073">
    <property type="entry name" value="DNA MISMATCH REPAIR PROTEIN MLH, PMS, MUTL"/>
    <property type="match status" value="1"/>
</dbReference>
<reference evidence="4" key="1">
    <citation type="submission" date="2023-06" db="EMBL/GenBank/DDBJ databases">
        <title>Genome-scale phylogeny and comparative genomics of the fungal order Sordariales.</title>
        <authorList>
            <consortium name="Lawrence Berkeley National Laboratory"/>
            <person name="Hensen N."/>
            <person name="Bonometti L."/>
            <person name="Westerberg I."/>
            <person name="Brannstrom I.O."/>
            <person name="Guillou S."/>
            <person name="Cros-Aarteil S."/>
            <person name="Calhoun S."/>
            <person name="Haridas S."/>
            <person name="Kuo A."/>
            <person name="Mondo S."/>
            <person name="Pangilinan J."/>
            <person name="Riley R."/>
            <person name="Labutti K."/>
            <person name="Andreopoulos B."/>
            <person name="Lipzen A."/>
            <person name="Chen C."/>
            <person name="Yanf M."/>
            <person name="Daum C."/>
            <person name="Ng V."/>
            <person name="Clum A."/>
            <person name="Steindorff A."/>
            <person name="Ohm R."/>
            <person name="Martin F."/>
            <person name="Silar P."/>
            <person name="Natvig D."/>
            <person name="Lalanne C."/>
            <person name="Gautier V."/>
            <person name="Ament-Velasquez S.L."/>
            <person name="Kruys A."/>
            <person name="Hutchinson M.I."/>
            <person name="Powell A.J."/>
            <person name="Barry K."/>
            <person name="Miller A.N."/>
            <person name="Grigoriev I.V."/>
            <person name="Debuchy R."/>
            <person name="Gladieux P."/>
            <person name="Thoren M.H."/>
            <person name="Johannesson H."/>
        </authorList>
    </citation>
    <scope>NUCLEOTIDE SEQUENCE</scope>
    <source>
        <strain evidence="4">CBS 540.89</strain>
    </source>
</reference>
<dbReference type="GO" id="GO:0032300">
    <property type="term" value="C:mismatch repair complex"/>
    <property type="evidence" value="ECO:0007669"/>
    <property type="project" value="InterPro"/>
</dbReference>
<evidence type="ECO:0000313" key="4">
    <source>
        <dbReference type="EMBL" id="KAK0737265.1"/>
    </source>
</evidence>
<dbReference type="SUPFAM" id="SSF118116">
    <property type="entry name" value="DNA mismatch repair protein MutL"/>
    <property type="match status" value="1"/>
</dbReference>
<evidence type="ECO:0000259" key="3">
    <source>
        <dbReference type="SMART" id="SM00853"/>
    </source>
</evidence>
<dbReference type="Pfam" id="PF13589">
    <property type="entry name" value="HATPase_c_3"/>
    <property type="match status" value="1"/>
</dbReference>
<dbReference type="InterPro" id="IPR037198">
    <property type="entry name" value="MutL_C_sf"/>
</dbReference>